<feature type="domain" description="Cullin family profile" evidence="3">
    <location>
        <begin position="449"/>
        <end position="711"/>
    </location>
</feature>
<organism evidence="4 5">
    <name type="scientific">Pichia membranifaciens</name>
    <dbReference type="NCBI Taxonomy" id="4926"/>
    <lineage>
        <taxon>Eukaryota</taxon>
        <taxon>Fungi</taxon>
        <taxon>Dikarya</taxon>
        <taxon>Ascomycota</taxon>
        <taxon>Saccharomycotina</taxon>
        <taxon>Pichiomycetes</taxon>
        <taxon>Pichiales</taxon>
        <taxon>Pichiaceae</taxon>
        <taxon>Pichia</taxon>
    </lineage>
</organism>
<keyword evidence="5" id="KW-1185">Reference proteome</keyword>
<dbReference type="InterPro" id="IPR036317">
    <property type="entry name" value="Cullin_homology_sf"/>
</dbReference>
<evidence type="ECO:0000313" key="4">
    <source>
        <dbReference type="EMBL" id="GAV28375.1"/>
    </source>
</evidence>
<dbReference type="AlphaFoldDB" id="A0A1Q2YFX8"/>
<dbReference type="EMBL" id="BDGI01000067">
    <property type="protein sequence ID" value="GAV28375.1"/>
    <property type="molecule type" value="Genomic_DNA"/>
</dbReference>
<dbReference type="Proteomes" id="UP000186136">
    <property type="component" value="Unassembled WGS sequence"/>
</dbReference>
<name>A0A1Q2YFX8_9ASCO</name>
<reference evidence="4 5" key="1">
    <citation type="submission" date="2016-08" db="EMBL/GenBank/DDBJ databases">
        <title>Whole genome shotgun sequence of Pichia membranifaciens KS47-1.</title>
        <authorList>
            <person name="Konishi M."/>
            <person name="Ishida M."/>
            <person name="Arakawa T."/>
            <person name="Kato Y."/>
            <person name="Horiuchi J."/>
        </authorList>
    </citation>
    <scope>NUCLEOTIDE SEQUENCE [LARGE SCALE GENOMIC DNA]</scope>
    <source>
        <strain evidence="4 5">KS47-1</strain>
    </source>
</reference>
<evidence type="ECO:0000259" key="3">
    <source>
        <dbReference type="PROSITE" id="PS50069"/>
    </source>
</evidence>
<evidence type="ECO:0000256" key="2">
    <source>
        <dbReference type="SAM" id="MobiDB-lite"/>
    </source>
</evidence>
<gene>
    <name evidence="4" type="ORF">PMKS-001846</name>
</gene>
<evidence type="ECO:0000313" key="5">
    <source>
        <dbReference type="Proteomes" id="UP000186136"/>
    </source>
</evidence>
<comment type="similarity">
    <text evidence="1">Belongs to the cullin family.</text>
</comment>
<accession>A0A1Q2YFX8</accession>
<dbReference type="InterPro" id="IPR016158">
    <property type="entry name" value="Cullin_homology"/>
</dbReference>
<evidence type="ECO:0000256" key="1">
    <source>
        <dbReference type="PROSITE-ProRule" id="PRU00330"/>
    </source>
</evidence>
<dbReference type="InterPro" id="IPR059120">
    <property type="entry name" value="Cullin-like_AB"/>
</dbReference>
<dbReference type="OrthoDB" id="3991453at2759"/>
<dbReference type="PROSITE" id="PS50069">
    <property type="entry name" value="CULLIN_2"/>
    <property type="match status" value="1"/>
</dbReference>
<proteinExistence type="inferred from homology"/>
<sequence>MEFIANIRKLPINTEDETKRQFKKSKSSPLLENPDHTKKSALFDDGKANVISILTNDQNYIMSRMDEVENDLLKVHRAARRIYKWSSSQSVYDHGTEILEKTKTYIPSLLEKLYKDFNYDGREFLTIFPICKFYQEVWGYFKFAESALYPICHGLNRSQNRVKVCKPDSIIALNSINYPVTEIQILVCKMFVNKFVHTNADKLYGMQEFDGALDASVSRLCKSLKALLMKELNADDAVNELNKVIQFYLLLNMLEKNTNNQEFLVSIFQKSYFHTLKSIKRLIYTENYYQTVFETLEYIKGFECHLTNTLSLALNDPILTVFDGDQFRTLFSEDTEFLSSTISTLFFKLFNDFDNEEVRNQLGAVKQFYEAHGFNESDWKIGALKFVSGLYQSLEIVNEDKLKEMVKLFTSLTEKAGKIELISKIPIFAYVKDLFQEELKIYWSKFKRDFAGHYAFCLDYKLKLVSKSKDRNKLENELEKMQVGMRTILGLMNTNSKVKFKRMYVTQFVQRMLGSLLHADFTLYTNISDCELEMCTVLDKVCKGYHYGEPMLEAYRLVQESYKRYKEFGRYLSENDSNHKGIDEIDMVGLPEVLNLTAPSTEIQFNKMVLPPGMEQVLKEFRRFYKNELRRSRRSSEGKLIIQPNYSYSRMTIDYTLPNGTACHINCNMYQGMILTLFDDDGSENGLVDTDIATKLNIPIDIVLKSLNALGGTKFPILVNSGDHKWKINIDLVIPQKVINSGHTVTITEKKKAN</sequence>
<comment type="caution">
    <text evidence="4">The sequence shown here is derived from an EMBL/GenBank/DDBJ whole genome shotgun (WGS) entry which is preliminary data.</text>
</comment>
<protein>
    <recommendedName>
        <fullName evidence="3">Cullin family profile domain-containing protein</fullName>
    </recommendedName>
</protein>
<dbReference type="SUPFAM" id="SSF75632">
    <property type="entry name" value="Cullin homology domain"/>
    <property type="match status" value="1"/>
</dbReference>
<dbReference type="Gene3D" id="3.30.230.130">
    <property type="entry name" value="Cullin, Chain C, Domain 2"/>
    <property type="match status" value="1"/>
</dbReference>
<feature type="region of interest" description="Disordered" evidence="2">
    <location>
        <begin position="18"/>
        <end position="38"/>
    </location>
</feature>
<dbReference type="Pfam" id="PF26557">
    <property type="entry name" value="Cullin_AB"/>
    <property type="match status" value="1"/>
</dbReference>